<keyword evidence="1" id="KW-0802">TPR repeat</keyword>
<evidence type="ECO:0000313" key="5">
    <source>
        <dbReference type="Proteomes" id="UP001213681"/>
    </source>
</evidence>
<dbReference type="InterPro" id="IPR019734">
    <property type="entry name" value="TPR_rpt"/>
</dbReference>
<dbReference type="Pfam" id="PF13432">
    <property type="entry name" value="TPR_16"/>
    <property type="match status" value="1"/>
</dbReference>
<dbReference type="PANTHER" id="PTHR44200:SF1">
    <property type="entry name" value="DNAJ HOMOLOG SUBFAMILY C MEMBER 7"/>
    <property type="match status" value="1"/>
</dbReference>
<evidence type="ECO:0000256" key="2">
    <source>
        <dbReference type="SAM" id="MobiDB-lite"/>
    </source>
</evidence>
<dbReference type="RefSeq" id="XP_056764187.1">
    <property type="nucleotide sequence ID" value="XM_056911361.1"/>
</dbReference>
<evidence type="ECO:0000313" key="4">
    <source>
        <dbReference type="EMBL" id="KAJ5444107.1"/>
    </source>
</evidence>
<name>A0AAD6C1M7_9EURO</name>
<dbReference type="PROSITE" id="PS50293">
    <property type="entry name" value="TPR_REGION"/>
    <property type="match status" value="2"/>
</dbReference>
<dbReference type="Proteomes" id="UP001213681">
    <property type="component" value="Unassembled WGS sequence"/>
</dbReference>
<dbReference type="Pfam" id="PF00515">
    <property type="entry name" value="TPR_1"/>
    <property type="match status" value="1"/>
</dbReference>
<reference evidence="4" key="1">
    <citation type="submission" date="2022-12" db="EMBL/GenBank/DDBJ databases">
        <authorList>
            <person name="Petersen C."/>
        </authorList>
    </citation>
    <scope>NUCLEOTIDE SEQUENCE</scope>
    <source>
        <strain evidence="4">IBT 16125</strain>
    </source>
</reference>
<dbReference type="SMART" id="SM00028">
    <property type="entry name" value="TPR"/>
    <property type="match status" value="7"/>
</dbReference>
<sequence length="688" mass="75411">MVQLAHIFKKDKDKDREKEKPENHQKPDSSASATARPPSTYDLPDPPTLSSRPSFSKSPAKSTKSTKSKSPAKSPSKSPTKSSSPTKNRFSHSRSSSSTSTQTAPSFSKFTRSSRDQDLHPLNLPPDELRRRLSAMAASRDDQRSSMDIDPQEPQLKQNGTNGTEERSPTPPPHKSSGSTDEADSFKLAGNKFFKDGDYRRAIEEYNKAIEINPNSSAYLSNRAAAYMSARQYLNALEDIERAHDLDPTNTKIMHRMAKILTNLGRPAEALNVLSQVPDASATDRAPAEKMQKFIAQAEETLAEDRGGSMAIFCLDQARQGLGQGVKEPRKWTLLTAEAQLKMNNSNSLGKAQDLAITLLRENSQDPDAMMIRARAFYASGETEQAMKLLKMCLGLDPDMKQAIKLLRIVQKLSRTKEEGNAAFKAKDYRRAIDLYTQALEVDPANKDMNAKILQNRAQAYINLKEYDSAIEDCTEALRLDPGYVKAMKVRAKAYGGAERWDEAVREYKSVAENNPGEKGIQEEIRRAEFELKKAQRKDYYKILGVGKDASESDIKKAYRKMAIQHHPDKNPDSEHGDEKFKEIGEAYETLIDPQKRAAYDNGDDLIDPSDMFGGGGFGGMGGMGGMHGMGGMGGMGGMNGTHINIDPNILFNMMNGGGGGGFASAGGHPFGGQARGGAGGFPGGFPF</sequence>
<feature type="repeat" description="TPR" evidence="1">
    <location>
        <begin position="217"/>
        <end position="250"/>
    </location>
</feature>
<dbReference type="EMBL" id="JAPVEA010000007">
    <property type="protein sequence ID" value="KAJ5444107.1"/>
    <property type="molecule type" value="Genomic_DNA"/>
</dbReference>
<reference evidence="4" key="2">
    <citation type="journal article" date="2023" name="IMA Fungus">
        <title>Comparative genomic study of the Penicillium genus elucidates a diverse pangenome and 15 lateral gene transfer events.</title>
        <authorList>
            <person name="Petersen C."/>
            <person name="Sorensen T."/>
            <person name="Nielsen M.R."/>
            <person name="Sondergaard T.E."/>
            <person name="Sorensen J.L."/>
            <person name="Fitzpatrick D.A."/>
            <person name="Frisvad J.C."/>
            <person name="Nielsen K.L."/>
        </authorList>
    </citation>
    <scope>NUCLEOTIDE SEQUENCE</scope>
    <source>
        <strain evidence="4">IBT 16125</strain>
    </source>
</reference>
<dbReference type="InterPro" id="IPR036869">
    <property type="entry name" value="J_dom_sf"/>
</dbReference>
<dbReference type="Pfam" id="PF00226">
    <property type="entry name" value="DnaJ"/>
    <property type="match status" value="1"/>
</dbReference>
<feature type="repeat" description="TPR" evidence="1">
    <location>
        <begin position="413"/>
        <end position="446"/>
    </location>
</feature>
<accession>A0AAD6C1M7</accession>
<dbReference type="PROSITE" id="PS00636">
    <property type="entry name" value="DNAJ_1"/>
    <property type="match status" value="1"/>
</dbReference>
<protein>
    <recommendedName>
        <fullName evidence="3">J domain-containing protein</fullName>
    </recommendedName>
</protein>
<dbReference type="PROSITE" id="PS50076">
    <property type="entry name" value="DNAJ_2"/>
    <property type="match status" value="1"/>
</dbReference>
<evidence type="ECO:0000259" key="3">
    <source>
        <dbReference type="PROSITE" id="PS50076"/>
    </source>
</evidence>
<feature type="compositionally biased region" description="Low complexity" evidence="2">
    <location>
        <begin position="29"/>
        <end position="40"/>
    </location>
</feature>
<evidence type="ECO:0000256" key="1">
    <source>
        <dbReference type="PROSITE-ProRule" id="PRU00339"/>
    </source>
</evidence>
<dbReference type="SUPFAM" id="SSF48452">
    <property type="entry name" value="TPR-like"/>
    <property type="match status" value="1"/>
</dbReference>
<feature type="compositionally biased region" description="Basic and acidic residues" evidence="2">
    <location>
        <begin position="8"/>
        <end position="27"/>
    </location>
</feature>
<feature type="compositionally biased region" description="Low complexity" evidence="2">
    <location>
        <begin position="53"/>
        <end position="108"/>
    </location>
</feature>
<keyword evidence="5" id="KW-1185">Reference proteome</keyword>
<feature type="repeat" description="TPR" evidence="1">
    <location>
        <begin position="183"/>
        <end position="216"/>
    </location>
</feature>
<dbReference type="Gene3D" id="1.25.40.10">
    <property type="entry name" value="Tetratricopeptide repeat domain"/>
    <property type="match status" value="1"/>
</dbReference>
<dbReference type="InterPro" id="IPR011990">
    <property type="entry name" value="TPR-like_helical_dom_sf"/>
</dbReference>
<dbReference type="InterPro" id="IPR052758">
    <property type="entry name" value="SRC_co-chaperone"/>
</dbReference>
<dbReference type="PROSITE" id="PS50005">
    <property type="entry name" value="TPR"/>
    <property type="match status" value="5"/>
</dbReference>
<proteinExistence type="predicted"/>
<dbReference type="Gene3D" id="1.10.287.110">
    <property type="entry name" value="DnaJ domain"/>
    <property type="match status" value="1"/>
</dbReference>
<dbReference type="InterPro" id="IPR018253">
    <property type="entry name" value="DnaJ_domain_CS"/>
</dbReference>
<dbReference type="SUPFAM" id="SSF46565">
    <property type="entry name" value="Chaperone J-domain"/>
    <property type="match status" value="1"/>
</dbReference>
<gene>
    <name evidence="4" type="ORF">N7458_007979</name>
</gene>
<dbReference type="Pfam" id="PF13414">
    <property type="entry name" value="TPR_11"/>
    <property type="match status" value="1"/>
</dbReference>
<dbReference type="PANTHER" id="PTHR44200">
    <property type="entry name" value="DNAJ HOMOLOG SUBFAMILY C MEMBER 7"/>
    <property type="match status" value="1"/>
</dbReference>
<feature type="repeat" description="TPR" evidence="1">
    <location>
        <begin position="451"/>
        <end position="484"/>
    </location>
</feature>
<feature type="domain" description="J" evidence="3">
    <location>
        <begin position="539"/>
        <end position="604"/>
    </location>
</feature>
<dbReference type="InterPro" id="IPR001623">
    <property type="entry name" value="DnaJ_domain"/>
</dbReference>
<dbReference type="PRINTS" id="PR00625">
    <property type="entry name" value="JDOMAIN"/>
</dbReference>
<dbReference type="AlphaFoldDB" id="A0AAD6C1M7"/>
<dbReference type="SMART" id="SM00271">
    <property type="entry name" value="DnaJ"/>
    <property type="match status" value="1"/>
</dbReference>
<dbReference type="GeneID" id="81601604"/>
<feature type="repeat" description="TPR" evidence="1">
    <location>
        <begin position="367"/>
        <end position="400"/>
    </location>
</feature>
<organism evidence="4 5">
    <name type="scientific">Penicillium daleae</name>
    <dbReference type="NCBI Taxonomy" id="63821"/>
    <lineage>
        <taxon>Eukaryota</taxon>
        <taxon>Fungi</taxon>
        <taxon>Dikarya</taxon>
        <taxon>Ascomycota</taxon>
        <taxon>Pezizomycotina</taxon>
        <taxon>Eurotiomycetes</taxon>
        <taxon>Eurotiomycetidae</taxon>
        <taxon>Eurotiales</taxon>
        <taxon>Aspergillaceae</taxon>
        <taxon>Penicillium</taxon>
    </lineage>
</organism>
<dbReference type="CDD" id="cd06257">
    <property type="entry name" value="DnaJ"/>
    <property type="match status" value="1"/>
</dbReference>
<feature type="region of interest" description="Disordered" evidence="2">
    <location>
        <begin position="1"/>
        <end position="184"/>
    </location>
</feature>
<comment type="caution">
    <text evidence="4">The sequence shown here is derived from an EMBL/GenBank/DDBJ whole genome shotgun (WGS) entry which is preliminary data.</text>
</comment>